<dbReference type="PANTHER" id="PTHR30341:SF0">
    <property type="entry name" value="NA(+)_H(+) ANTIPORTER NHAA"/>
    <property type="match status" value="1"/>
</dbReference>
<feature type="transmembrane region" description="Helical" evidence="6">
    <location>
        <begin position="295"/>
        <end position="319"/>
    </location>
</feature>
<evidence type="ECO:0000256" key="4">
    <source>
        <dbReference type="ARBA" id="ARBA00022989"/>
    </source>
</evidence>
<proteinExistence type="inferred from homology"/>
<comment type="subcellular location">
    <subcellularLocation>
        <location evidence="1">Cell inner membrane</location>
        <topology evidence="1">Multi-pass membrane protein</topology>
    </subcellularLocation>
</comment>
<dbReference type="HAMAP" id="MF_01844">
    <property type="entry name" value="NhaA"/>
    <property type="match status" value="1"/>
</dbReference>
<feature type="transmembrane region" description="Helical" evidence="6">
    <location>
        <begin position="331"/>
        <end position="357"/>
    </location>
</feature>
<dbReference type="GO" id="GO:0005886">
    <property type="term" value="C:plasma membrane"/>
    <property type="evidence" value="ECO:0007669"/>
    <property type="project" value="UniProtKB-SubCell"/>
</dbReference>
<feature type="transmembrane region" description="Helical" evidence="6">
    <location>
        <begin position="262"/>
        <end position="283"/>
    </location>
</feature>
<dbReference type="GO" id="GO:0015385">
    <property type="term" value="F:sodium:proton antiporter activity"/>
    <property type="evidence" value="ECO:0007669"/>
    <property type="project" value="TreeGrafter"/>
</dbReference>
<keyword evidence="3 6" id="KW-0812">Transmembrane</keyword>
<dbReference type="Gene3D" id="1.20.1530.10">
    <property type="entry name" value="Na+/H+ antiporter like domain"/>
    <property type="match status" value="1"/>
</dbReference>
<dbReference type="InterPro" id="IPR023171">
    <property type="entry name" value="Na/H_antiporter_dom_sf"/>
</dbReference>
<organism evidence="7">
    <name type="scientific">hydrothermal vent metagenome</name>
    <dbReference type="NCBI Taxonomy" id="652676"/>
    <lineage>
        <taxon>unclassified sequences</taxon>
        <taxon>metagenomes</taxon>
        <taxon>ecological metagenomes</taxon>
    </lineage>
</organism>
<name>A0A3B1D5P6_9ZZZZ</name>
<gene>
    <name evidence="7" type="ORF">MNBD_NITROSPINAE01-814</name>
</gene>
<feature type="transmembrane region" description="Helical" evidence="6">
    <location>
        <begin position="369"/>
        <end position="387"/>
    </location>
</feature>
<dbReference type="NCBIfam" id="NF007111">
    <property type="entry name" value="PRK09560.1"/>
    <property type="match status" value="1"/>
</dbReference>
<keyword evidence="5 6" id="KW-0472">Membrane</keyword>
<sequence>MNSNQEKADITKFFQTEAAGGVLLVSASILAVIFANSPLNPYYMLLIDTPVMIQVGALEISKPLLLWVNDGLMAVFFLLVGLELKRELLEGELSDKKKIIMPGLGAIGGMIVPAAIYTAFNGGDPVAGKGWAIPAATDIAFALGVLSLLGSRVPNSLKVFLTSLAVFDDIGAILIIAIFYTSKLSFLALAIAGLCICVLYFFNKRGVAEKSLYVTVGIIMWVAMLKSGVHATLAGVLLALFIPMKLEKIQGASPLKDLEDDLHSAVIFFILPVFAFCNAGINFSGLGSEQILHSVPLGIALGLFFGNQIGVFGLCWLGIKLKLAELPSDVSMLSLYGVSALCGIGFTMSFFIGSLAFEEAGVNLIVDERLGIILGSIASAALGYAVLRFSLKDST</sequence>
<dbReference type="EMBL" id="UOGC01000158">
    <property type="protein sequence ID" value="VAX24057.1"/>
    <property type="molecule type" value="Genomic_DNA"/>
</dbReference>
<feature type="transmembrane region" description="Helical" evidence="6">
    <location>
        <begin position="186"/>
        <end position="202"/>
    </location>
</feature>
<dbReference type="NCBIfam" id="NF007112">
    <property type="entry name" value="PRK09561.1"/>
    <property type="match status" value="1"/>
</dbReference>
<feature type="transmembrane region" description="Helical" evidence="6">
    <location>
        <begin position="64"/>
        <end position="82"/>
    </location>
</feature>
<evidence type="ECO:0000256" key="3">
    <source>
        <dbReference type="ARBA" id="ARBA00022692"/>
    </source>
</evidence>
<evidence type="ECO:0000256" key="5">
    <source>
        <dbReference type="ARBA" id="ARBA00023136"/>
    </source>
</evidence>
<protein>
    <submittedName>
        <fullName evidence="7">Na+/H+ antiporter NhaA type</fullName>
    </submittedName>
</protein>
<evidence type="ECO:0000313" key="7">
    <source>
        <dbReference type="EMBL" id="VAX24057.1"/>
    </source>
</evidence>
<accession>A0A3B1D5P6</accession>
<feature type="transmembrane region" description="Helical" evidence="6">
    <location>
        <begin position="103"/>
        <end position="120"/>
    </location>
</feature>
<feature type="transmembrane region" description="Helical" evidence="6">
    <location>
        <begin position="159"/>
        <end position="180"/>
    </location>
</feature>
<feature type="transmembrane region" description="Helical" evidence="6">
    <location>
        <begin position="21"/>
        <end position="44"/>
    </location>
</feature>
<dbReference type="InterPro" id="IPR004670">
    <property type="entry name" value="NhaA"/>
</dbReference>
<dbReference type="AlphaFoldDB" id="A0A3B1D5P6"/>
<dbReference type="PANTHER" id="PTHR30341">
    <property type="entry name" value="SODIUM ION/PROTON ANTIPORTER NHAA-RELATED"/>
    <property type="match status" value="1"/>
</dbReference>
<evidence type="ECO:0000256" key="1">
    <source>
        <dbReference type="ARBA" id="ARBA00004429"/>
    </source>
</evidence>
<feature type="transmembrane region" description="Helical" evidence="6">
    <location>
        <begin position="214"/>
        <end position="242"/>
    </location>
</feature>
<dbReference type="Pfam" id="PF06965">
    <property type="entry name" value="Na_H_antiport_1"/>
    <property type="match status" value="1"/>
</dbReference>
<keyword evidence="4 6" id="KW-1133">Transmembrane helix</keyword>
<keyword evidence="2" id="KW-1003">Cell membrane</keyword>
<dbReference type="NCBIfam" id="TIGR00773">
    <property type="entry name" value="NhaA"/>
    <property type="match status" value="1"/>
</dbReference>
<evidence type="ECO:0000256" key="2">
    <source>
        <dbReference type="ARBA" id="ARBA00022475"/>
    </source>
</evidence>
<dbReference type="GO" id="GO:0006885">
    <property type="term" value="P:regulation of pH"/>
    <property type="evidence" value="ECO:0007669"/>
    <property type="project" value="InterPro"/>
</dbReference>
<reference evidence="7" key="1">
    <citation type="submission" date="2018-06" db="EMBL/GenBank/DDBJ databases">
        <authorList>
            <person name="Zhirakovskaya E."/>
        </authorList>
    </citation>
    <scope>NUCLEOTIDE SEQUENCE</scope>
</reference>
<evidence type="ECO:0000256" key="6">
    <source>
        <dbReference type="SAM" id="Phobius"/>
    </source>
</evidence>
<feature type="transmembrane region" description="Helical" evidence="6">
    <location>
        <begin position="132"/>
        <end position="150"/>
    </location>
</feature>